<comment type="caution">
    <text evidence="1">The sequence shown here is derived from an EMBL/GenBank/DDBJ whole genome shotgun (WGS) entry which is preliminary data.</text>
</comment>
<gene>
    <name evidence="1" type="ORF">KAK06_18850</name>
</gene>
<accession>A0A940YLW6</accession>
<reference evidence="1" key="1">
    <citation type="submission" date="2021-04" db="EMBL/GenBank/DDBJ databases">
        <title>The genome sequence of Ideonella sp. 4Y11.</title>
        <authorList>
            <person name="Liu Y."/>
        </authorList>
    </citation>
    <scope>NUCLEOTIDE SEQUENCE</scope>
    <source>
        <strain evidence="1">4Y11</strain>
    </source>
</reference>
<proteinExistence type="predicted"/>
<name>A0A940YLW6_9BURK</name>
<evidence type="ECO:0000313" key="1">
    <source>
        <dbReference type="EMBL" id="MBQ0961022.1"/>
    </source>
</evidence>
<dbReference type="RefSeq" id="WP_210803697.1">
    <property type="nucleotide sequence ID" value="NZ_JAGQDE010000021.1"/>
</dbReference>
<dbReference type="AlphaFoldDB" id="A0A940YLW6"/>
<sequence>MLRFHRRRYVGARHIARRLGVATEMFLRLYEQPLWRVPRPRVVRDRARWDMVEVQYWLDTLAHVQPPSFEDWLAINSHRVAPYTVGWSLLELLRPRWWHLPLPGGAQSA</sequence>
<evidence type="ECO:0000313" key="2">
    <source>
        <dbReference type="Proteomes" id="UP000678374"/>
    </source>
</evidence>
<protein>
    <submittedName>
        <fullName evidence="1">Uncharacterized protein</fullName>
    </submittedName>
</protein>
<keyword evidence="2" id="KW-1185">Reference proteome</keyword>
<organism evidence="1 2">
    <name type="scientific">Ideonella aquatica</name>
    <dbReference type="NCBI Taxonomy" id="2824119"/>
    <lineage>
        <taxon>Bacteria</taxon>
        <taxon>Pseudomonadati</taxon>
        <taxon>Pseudomonadota</taxon>
        <taxon>Betaproteobacteria</taxon>
        <taxon>Burkholderiales</taxon>
        <taxon>Sphaerotilaceae</taxon>
        <taxon>Ideonella</taxon>
    </lineage>
</organism>
<dbReference type="Proteomes" id="UP000678374">
    <property type="component" value="Unassembled WGS sequence"/>
</dbReference>
<dbReference type="EMBL" id="JAGQDE010000021">
    <property type="protein sequence ID" value="MBQ0961022.1"/>
    <property type="molecule type" value="Genomic_DNA"/>
</dbReference>